<comment type="caution">
    <text evidence="2">The sequence shown here is derived from an EMBL/GenBank/DDBJ whole genome shotgun (WGS) entry which is preliminary data.</text>
</comment>
<evidence type="ECO:0000259" key="1">
    <source>
        <dbReference type="Pfam" id="PF07969"/>
    </source>
</evidence>
<evidence type="ECO:0000313" key="3">
    <source>
        <dbReference type="Proteomes" id="UP000600865"/>
    </source>
</evidence>
<dbReference type="Proteomes" id="UP000600865">
    <property type="component" value="Unassembled WGS sequence"/>
</dbReference>
<dbReference type="Gene3D" id="3.20.20.140">
    <property type="entry name" value="Metal-dependent hydrolases"/>
    <property type="match status" value="1"/>
</dbReference>
<dbReference type="PANTHER" id="PTHR22642:SF2">
    <property type="entry name" value="PROTEIN LONG AFTER FAR-RED 3"/>
    <property type="match status" value="1"/>
</dbReference>
<dbReference type="SUPFAM" id="SSF51556">
    <property type="entry name" value="Metallo-dependent hydrolases"/>
    <property type="match status" value="1"/>
</dbReference>
<dbReference type="Gene3D" id="2.30.40.10">
    <property type="entry name" value="Urease, subunit C, domain 1"/>
    <property type="match status" value="1"/>
</dbReference>
<protein>
    <recommendedName>
        <fullName evidence="1">Amidohydrolase 3 domain-containing protein</fullName>
    </recommendedName>
</protein>
<feature type="domain" description="Amidohydrolase 3" evidence="1">
    <location>
        <begin position="78"/>
        <end position="559"/>
    </location>
</feature>
<dbReference type="InterPro" id="IPR011059">
    <property type="entry name" value="Metal-dep_hydrolase_composite"/>
</dbReference>
<dbReference type="RefSeq" id="WP_189581744.1">
    <property type="nucleotide sequence ID" value="NZ_BMYV01000001.1"/>
</dbReference>
<name>A0A918KEP7_9PROT</name>
<evidence type="ECO:0000313" key="2">
    <source>
        <dbReference type="EMBL" id="GGX61006.1"/>
    </source>
</evidence>
<dbReference type="PANTHER" id="PTHR22642">
    <property type="entry name" value="IMIDAZOLONEPROPIONASE"/>
    <property type="match status" value="1"/>
</dbReference>
<reference evidence="2 3" key="1">
    <citation type="journal article" date="2014" name="Int. J. Syst. Evol. Microbiol.">
        <title>Complete genome sequence of Corynebacterium casei LMG S-19264T (=DSM 44701T), isolated from a smear-ripened cheese.</title>
        <authorList>
            <consortium name="US DOE Joint Genome Institute (JGI-PGF)"/>
            <person name="Walter F."/>
            <person name="Albersmeier A."/>
            <person name="Kalinowski J."/>
            <person name="Ruckert C."/>
        </authorList>
    </citation>
    <scope>NUCLEOTIDE SEQUENCE [LARGE SCALE GENOMIC DNA]</scope>
    <source>
        <strain evidence="2 3">KCTC 23968</strain>
    </source>
</reference>
<dbReference type="Gene3D" id="3.10.310.70">
    <property type="match status" value="1"/>
</dbReference>
<dbReference type="InterPro" id="IPR013108">
    <property type="entry name" value="Amidohydro_3"/>
</dbReference>
<gene>
    <name evidence="2" type="ORF">GCM10011309_08550</name>
</gene>
<proteinExistence type="predicted"/>
<dbReference type="InterPro" id="IPR032466">
    <property type="entry name" value="Metal_Hydrolase"/>
</dbReference>
<sequence length="566" mass="61226">MKHLALLTTSLILAACTAPEPDGTIIYPAQSVVTVDISQPTAAAIAVRDGRIVGVGTLESLKSDFKAADIDRRYEKNVLVPGLIDPHIHMTLGAMMYGLDWVPPWDMPHPNGLVKGIDNKTDLLQSIAKQASRKSDESPLILYGYHNLVQGDIDRSDLDKISDTRPIIIWHYSGHDFYMNTPALELFEITADMHERYEGVALDASGELTGRIFEDALAPLLSKLGPYLLNPAHIEKGFDGYEILLAQGGVTTVAEMGYGIFGRLLEDSYLSKHHTKEDPYSLYLVPEHRAFAQEFGDASAQTMVDMAAADPRILPQVKLFTDAAFYSQTMKLAAPGYLSGQSAGTDGLWVTQPQDLSGLMSRYWDAGLDIHIHSNGDAAQDSTLAAFAKQSKGQPKQRLIIEHGGLITPAQLEKAAKLEIGISAASHYVNYMGADYRPVIAEKADYITPLASAFAAGLRVTLHSDAPLAPPMPLVAAGRHMTRSTREGGVSTARERLNAEQALRAITLDAAWSLGLEDEIGSIEVGKRADLTILAANPMSLPGESWGAIPVKGVMLGGQNHVLSNK</sequence>
<accession>A0A918KEP7</accession>
<keyword evidence="3" id="KW-1185">Reference proteome</keyword>
<dbReference type="PROSITE" id="PS51257">
    <property type="entry name" value="PROKAR_LIPOPROTEIN"/>
    <property type="match status" value="1"/>
</dbReference>
<dbReference type="SUPFAM" id="SSF51338">
    <property type="entry name" value="Composite domain of metallo-dependent hydrolases"/>
    <property type="match status" value="1"/>
</dbReference>
<dbReference type="AlphaFoldDB" id="A0A918KEP7"/>
<dbReference type="EMBL" id="BMYV01000001">
    <property type="protein sequence ID" value="GGX61006.1"/>
    <property type="molecule type" value="Genomic_DNA"/>
</dbReference>
<dbReference type="Pfam" id="PF07969">
    <property type="entry name" value="Amidohydro_3"/>
    <property type="match status" value="1"/>
</dbReference>
<dbReference type="GO" id="GO:0016810">
    <property type="term" value="F:hydrolase activity, acting on carbon-nitrogen (but not peptide) bonds"/>
    <property type="evidence" value="ECO:0007669"/>
    <property type="project" value="InterPro"/>
</dbReference>
<organism evidence="2 3">
    <name type="scientific">Litorimonas cladophorae</name>
    <dbReference type="NCBI Taxonomy" id="1220491"/>
    <lineage>
        <taxon>Bacteria</taxon>
        <taxon>Pseudomonadati</taxon>
        <taxon>Pseudomonadota</taxon>
        <taxon>Alphaproteobacteria</taxon>
        <taxon>Maricaulales</taxon>
        <taxon>Robiginitomaculaceae</taxon>
    </lineage>
</organism>